<gene>
    <name evidence="3" type="ORF">GT003_13725</name>
</gene>
<feature type="short sequence motif" description="Histidine triad motif" evidence="1">
    <location>
        <begin position="98"/>
        <end position="102"/>
    </location>
</feature>
<sequence length="148" mass="16473">MEACFICKKHRDAAAQSDVIYEDDYVRASLMTARAEERLAYLGYAVVETKRHAPGLGDLNAEEARAVGETMNRVSAALKETQSAEHVYAFVQGDGVPHFHIHLVPRYAGTPPEYRHPMNLVHWPDAKRGGHEALQGIREALQARLHGS</sequence>
<dbReference type="PANTHER" id="PTHR46648">
    <property type="entry name" value="HIT FAMILY PROTEIN 1"/>
    <property type="match status" value="1"/>
</dbReference>
<dbReference type="Gene3D" id="3.30.428.10">
    <property type="entry name" value="HIT-like"/>
    <property type="match status" value="1"/>
</dbReference>
<dbReference type="AlphaFoldDB" id="A0A7X5BZ30"/>
<reference evidence="3 4" key="1">
    <citation type="submission" date="2020-01" db="EMBL/GenBank/DDBJ databases">
        <title>Paenibacillus soybeanensis sp. nov. isolated from the nodules of soybean (Glycine max(L.) Merr).</title>
        <authorList>
            <person name="Wang H."/>
        </authorList>
    </citation>
    <scope>NUCLEOTIDE SEQUENCE [LARGE SCALE GENOMIC DNA]</scope>
    <source>
        <strain evidence="3 4">DSM 23054</strain>
    </source>
</reference>
<dbReference type="RefSeq" id="WP_161698592.1">
    <property type="nucleotide sequence ID" value="NZ_JAAAMU010000006.1"/>
</dbReference>
<comment type="caution">
    <text evidence="3">The sequence shown here is derived from an EMBL/GenBank/DDBJ whole genome shotgun (WGS) entry which is preliminary data.</text>
</comment>
<evidence type="ECO:0000259" key="2">
    <source>
        <dbReference type="PROSITE" id="PS51084"/>
    </source>
</evidence>
<evidence type="ECO:0000313" key="3">
    <source>
        <dbReference type="EMBL" id="NBC70051.1"/>
    </source>
</evidence>
<feature type="domain" description="HIT" evidence="2">
    <location>
        <begin position="43"/>
        <end position="113"/>
    </location>
</feature>
<protein>
    <submittedName>
        <fullName evidence="3">HIT domain-containing protein</fullName>
    </submittedName>
</protein>
<evidence type="ECO:0000256" key="1">
    <source>
        <dbReference type="PROSITE-ProRule" id="PRU00464"/>
    </source>
</evidence>
<dbReference type="PROSITE" id="PS51084">
    <property type="entry name" value="HIT_2"/>
    <property type="match status" value="1"/>
</dbReference>
<dbReference type="InterPro" id="IPR011146">
    <property type="entry name" value="HIT-like"/>
</dbReference>
<dbReference type="InterPro" id="IPR036265">
    <property type="entry name" value="HIT-like_sf"/>
</dbReference>
<dbReference type="Pfam" id="PF01230">
    <property type="entry name" value="HIT"/>
    <property type="match status" value="1"/>
</dbReference>
<dbReference type="OrthoDB" id="9784774at2"/>
<dbReference type="PANTHER" id="PTHR46648:SF1">
    <property type="entry name" value="ADENOSINE 5'-MONOPHOSPHORAMIDASE HNT1"/>
    <property type="match status" value="1"/>
</dbReference>
<proteinExistence type="predicted"/>
<dbReference type="Proteomes" id="UP000558113">
    <property type="component" value="Unassembled WGS sequence"/>
</dbReference>
<dbReference type="EMBL" id="JAAAMU010000006">
    <property type="protein sequence ID" value="NBC70051.1"/>
    <property type="molecule type" value="Genomic_DNA"/>
</dbReference>
<dbReference type="GO" id="GO:0003824">
    <property type="term" value="F:catalytic activity"/>
    <property type="evidence" value="ECO:0007669"/>
    <property type="project" value="InterPro"/>
</dbReference>
<keyword evidence="4" id="KW-1185">Reference proteome</keyword>
<dbReference type="SUPFAM" id="SSF54197">
    <property type="entry name" value="HIT-like"/>
    <property type="match status" value="1"/>
</dbReference>
<accession>A0A7X5BZ30</accession>
<dbReference type="GO" id="GO:0009117">
    <property type="term" value="P:nucleotide metabolic process"/>
    <property type="evidence" value="ECO:0007669"/>
    <property type="project" value="TreeGrafter"/>
</dbReference>
<organism evidence="3 4">
    <name type="scientific">Paenibacillus sacheonensis</name>
    <dbReference type="NCBI Taxonomy" id="742054"/>
    <lineage>
        <taxon>Bacteria</taxon>
        <taxon>Bacillati</taxon>
        <taxon>Bacillota</taxon>
        <taxon>Bacilli</taxon>
        <taxon>Bacillales</taxon>
        <taxon>Paenibacillaceae</taxon>
        <taxon>Paenibacillus</taxon>
    </lineage>
</organism>
<name>A0A7X5BZ30_9BACL</name>
<dbReference type="InterPro" id="IPR001310">
    <property type="entry name" value="Histidine_triad_HIT"/>
</dbReference>
<evidence type="ECO:0000313" key="4">
    <source>
        <dbReference type="Proteomes" id="UP000558113"/>
    </source>
</evidence>